<comment type="similarity">
    <text evidence="2">Belongs to the Rab GDI family.</text>
</comment>
<keyword evidence="3" id="KW-0343">GTPase activation</keyword>
<feature type="compositionally biased region" description="Polar residues" evidence="5">
    <location>
        <begin position="467"/>
        <end position="477"/>
    </location>
</feature>
<evidence type="ECO:0000256" key="3">
    <source>
        <dbReference type="ARBA" id="ARBA00022468"/>
    </source>
</evidence>
<dbReference type="GO" id="GO:0006886">
    <property type="term" value="P:intracellular protein transport"/>
    <property type="evidence" value="ECO:0007669"/>
    <property type="project" value="InterPro"/>
</dbReference>
<comment type="subcellular location">
    <subcellularLocation>
        <location evidence="1">Cytoplasm</location>
    </subcellularLocation>
</comment>
<keyword evidence="4" id="KW-0963">Cytoplasm</keyword>
<dbReference type="GO" id="GO:0005829">
    <property type="term" value="C:cytosol"/>
    <property type="evidence" value="ECO:0007669"/>
    <property type="project" value="TreeGrafter"/>
</dbReference>
<evidence type="ECO:0000256" key="5">
    <source>
        <dbReference type="SAM" id="MobiDB-lite"/>
    </source>
</evidence>
<dbReference type="Gene3D" id="1.10.405.10">
    <property type="entry name" value="Guanine Nucleotide Dissociation Inhibitor, domain 1"/>
    <property type="match status" value="1"/>
</dbReference>
<sequence>MSYEELPNEFDIVLLGTGLVTTITAAAFSRIGLKVLHLDRNDFYGGPFANFNLEAIETWKKRNQVMYCCGDIIELLIKSDVARYCEFRTVSRVLTLLKDKLEPVPCSRADVFASKIVSLIEKRLMMKFLQFAADFENHPEEYEDHKNGTFKDFLKSKKLTPNLQHFVQHAIAMVDDSCSTEDGLTKTKKFLTSLGRYGNTAFLFPLYGSGELSQAFSRMSAVFGGVYCLMETATHILADNEANCCGIITSKGQKISCKYLIAESSYLPSNYVQRLSQGKISRAIFITDTSIEPSSDEDLTLLNFICKEDQSRPVTVLEIPSSACVCPRNLYVVYLTRKSDSDDPKEDLREVQDRLLASIDGASSDEESRPHILWSMYFTMEDWSEVSMTEEALGRVMVSSEGGDAGIDLDKCVPEAKQLFHSVCPDEEFLPTPPNPEDIIHVDDTESAVVSGAAGDFEQGNEDPEDSQQTGPDSSEVVNEESKCEEKDSEASNDKVEQ</sequence>
<dbReference type="GO" id="GO:0007264">
    <property type="term" value="P:small GTPase-mediated signal transduction"/>
    <property type="evidence" value="ECO:0007669"/>
    <property type="project" value="InterPro"/>
</dbReference>
<evidence type="ECO:0000256" key="1">
    <source>
        <dbReference type="ARBA" id="ARBA00004496"/>
    </source>
</evidence>
<dbReference type="AlphaFoldDB" id="A0AAV3YCW9"/>
<dbReference type="EMBL" id="BLXT01000838">
    <property type="protein sequence ID" value="GFN80731.1"/>
    <property type="molecule type" value="Genomic_DNA"/>
</dbReference>
<dbReference type="GO" id="GO:0005096">
    <property type="term" value="F:GTPase activator activity"/>
    <property type="evidence" value="ECO:0007669"/>
    <property type="project" value="UniProtKB-KW"/>
</dbReference>
<dbReference type="SUPFAM" id="SSF54373">
    <property type="entry name" value="FAD-linked reductases, C-terminal domain"/>
    <property type="match status" value="1"/>
</dbReference>
<dbReference type="Pfam" id="PF00996">
    <property type="entry name" value="GDI"/>
    <property type="match status" value="2"/>
</dbReference>
<evidence type="ECO:0000256" key="2">
    <source>
        <dbReference type="ARBA" id="ARBA00005593"/>
    </source>
</evidence>
<dbReference type="InterPro" id="IPR018203">
    <property type="entry name" value="GDP_dissociation_inhibitor"/>
</dbReference>
<gene>
    <name evidence="6" type="ORF">PoB_000723700</name>
</gene>
<feature type="compositionally biased region" description="Basic and acidic residues" evidence="5">
    <location>
        <begin position="480"/>
        <end position="498"/>
    </location>
</feature>
<dbReference type="InterPro" id="IPR036188">
    <property type="entry name" value="FAD/NAD-bd_sf"/>
</dbReference>
<dbReference type="GO" id="GO:0016192">
    <property type="term" value="P:vesicle-mediated transport"/>
    <property type="evidence" value="ECO:0007669"/>
    <property type="project" value="TreeGrafter"/>
</dbReference>
<dbReference type="FunFam" id="1.10.405.10:FF:000003">
    <property type="entry name" value="Rab proteins geranylgeranyltransferase component A"/>
    <property type="match status" value="1"/>
</dbReference>
<dbReference type="GO" id="GO:0005092">
    <property type="term" value="F:GDP-dissociation inhibitor activity"/>
    <property type="evidence" value="ECO:0007669"/>
    <property type="project" value="InterPro"/>
</dbReference>
<reference evidence="6 7" key="1">
    <citation type="journal article" date="2021" name="Elife">
        <title>Chloroplast acquisition without the gene transfer in kleptoplastic sea slugs, Plakobranchus ocellatus.</title>
        <authorList>
            <person name="Maeda T."/>
            <person name="Takahashi S."/>
            <person name="Yoshida T."/>
            <person name="Shimamura S."/>
            <person name="Takaki Y."/>
            <person name="Nagai Y."/>
            <person name="Toyoda A."/>
            <person name="Suzuki Y."/>
            <person name="Arimoto A."/>
            <person name="Ishii H."/>
            <person name="Satoh N."/>
            <person name="Nishiyama T."/>
            <person name="Hasebe M."/>
            <person name="Maruyama T."/>
            <person name="Minagawa J."/>
            <person name="Obokata J."/>
            <person name="Shigenobu S."/>
        </authorList>
    </citation>
    <scope>NUCLEOTIDE SEQUENCE [LARGE SCALE GENOMIC DNA]</scope>
</reference>
<keyword evidence="7" id="KW-1185">Reference proteome</keyword>
<dbReference type="PIRSF" id="PIRSF016550">
    <property type="entry name" value="Rab_ger_ger_transf_A_euk"/>
    <property type="match status" value="1"/>
</dbReference>
<protein>
    <submittedName>
        <fullName evidence="6">Rab proteins geranylgeranyltransferase component a 1</fullName>
    </submittedName>
</protein>
<dbReference type="Gene3D" id="3.50.50.60">
    <property type="entry name" value="FAD/NAD(P)-binding domain"/>
    <property type="match status" value="1"/>
</dbReference>
<dbReference type="GO" id="GO:0005634">
    <property type="term" value="C:nucleus"/>
    <property type="evidence" value="ECO:0007669"/>
    <property type="project" value="TreeGrafter"/>
</dbReference>
<comment type="caution">
    <text evidence="6">The sequence shown here is derived from an EMBL/GenBank/DDBJ whole genome shotgun (WGS) entry which is preliminary data.</text>
</comment>
<dbReference type="SUPFAM" id="SSF51905">
    <property type="entry name" value="FAD/NAD(P)-binding domain"/>
    <property type="match status" value="1"/>
</dbReference>
<proteinExistence type="inferred from homology"/>
<dbReference type="GO" id="GO:0005968">
    <property type="term" value="C:Rab-protein geranylgeranyltransferase complex"/>
    <property type="evidence" value="ECO:0007669"/>
    <property type="project" value="InterPro"/>
</dbReference>
<name>A0AAV3YCW9_9GAST</name>
<feature type="region of interest" description="Disordered" evidence="5">
    <location>
        <begin position="448"/>
        <end position="498"/>
    </location>
</feature>
<evidence type="ECO:0000313" key="7">
    <source>
        <dbReference type="Proteomes" id="UP000735302"/>
    </source>
</evidence>
<evidence type="ECO:0000256" key="4">
    <source>
        <dbReference type="ARBA" id="ARBA00022490"/>
    </source>
</evidence>
<accession>A0AAV3YCW9</accession>
<dbReference type="Proteomes" id="UP000735302">
    <property type="component" value="Unassembled WGS sequence"/>
</dbReference>
<dbReference type="Gene3D" id="3.30.519.10">
    <property type="entry name" value="Guanine Nucleotide Dissociation Inhibitor, domain 2"/>
    <property type="match status" value="1"/>
</dbReference>
<organism evidence="6 7">
    <name type="scientific">Plakobranchus ocellatus</name>
    <dbReference type="NCBI Taxonomy" id="259542"/>
    <lineage>
        <taxon>Eukaryota</taxon>
        <taxon>Metazoa</taxon>
        <taxon>Spiralia</taxon>
        <taxon>Lophotrochozoa</taxon>
        <taxon>Mollusca</taxon>
        <taxon>Gastropoda</taxon>
        <taxon>Heterobranchia</taxon>
        <taxon>Euthyneura</taxon>
        <taxon>Panpulmonata</taxon>
        <taxon>Sacoglossa</taxon>
        <taxon>Placobranchoidea</taxon>
        <taxon>Plakobranchidae</taxon>
        <taxon>Plakobranchus</taxon>
    </lineage>
</organism>
<evidence type="ECO:0000313" key="6">
    <source>
        <dbReference type="EMBL" id="GFN80731.1"/>
    </source>
</evidence>
<dbReference type="PANTHER" id="PTHR11787">
    <property type="entry name" value="RAB GDP-DISSOCIATION INHIBITOR"/>
    <property type="match status" value="1"/>
</dbReference>
<dbReference type="InterPro" id="IPR001738">
    <property type="entry name" value="Rab_escort"/>
</dbReference>
<dbReference type="PRINTS" id="PR00891">
    <property type="entry name" value="RABGDIREP"/>
</dbReference>
<dbReference type="PANTHER" id="PTHR11787:SF4">
    <property type="entry name" value="CHM, RAB ESCORT PROTEIN 1"/>
    <property type="match status" value="1"/>
</dbReference>